<evidence type="ECO:0000313" key="1">
    <source>
        <dbReference type="EMBL" id="SFV50036.1"/>
    </source>
</evidence>
<dbReference type="SMART" id="SM01234">
    <property type="entry name" value="Haemolytic"/>
    <property type="match status" value="1"/>
</dbReference>
<organism evidence="1">
    <name type="scientific">hydrothermal vent metagenome</name>
    <dbReference type="NCBI Taxonomy" id="652676"/>
    <lineage>
        <taxon>unclassified sequences</taxon>
        <taxon>metagenomes</taxon>
        <taxon>ecological metagenomes</taxon>
    </lineage>
</organism>
<name>A0A1W1B964_9ZZZZ</name>
<dbReference type="PANTHER" id="PTHR33383:SF1">
    <property type="entry name" value="MEMBRANE PROTEIN INSERTION EFFICIENCY FACTOR-RELATED"/>
    <property type="match status" value="1"/>
</dbReference>
<reference evidence="1" key="1">
    <citation type="submission" date="2016-10" db="EMBL/GenBank/DDBJ databases">
        <authorList>
            <person name="de Groot N.N."/>
        </authorList>
    </citation>
    <scope>NUCLEOTIDE SEQUENCE</scope>
</reference>
<dbReference type="AlphaFoldDB" id="A0A1W1B964"/>
<dbReference type="Pfam" id="PF01809">
    <property type="entry name" value="YidD"/>
    <property type="match status" value="1"/>
</dbReference>
<gene>
    <name evidence="1" type="ORF">MNB_SV-6-399</name>
</gene>
<sequence length="119" mass="14055">MNIKKFMVAPIEGYQYISKMLPAGCRYYPTCSEYAKWSFEMEQPHKALYHSTLRILSCNQLFDGGIDYPIIEYKAPPKLSFISYLNIICGKIEIKYWLVPKLDSRKLNRYYLIKDHNAN</sequence>
<protein>
    <submittedName>
        <fullName evidence="1">Protein YidD</fullName>
    </submittedName>
</protein>
<accession>A0A1W1B964</accession>
<dbReference type="InterPro" id="IPR002696">
    <property type="entry name" value="Membr_insert_effic_factor_YidD"/>
</dbReference>
<dbReference type="EMBL" id="FPHC01000006">
    <property type="protein sequence ID" value="SFV50036.1"/>
    <property type="molecule type" value="Genomic_DNA"/>
</dbReference>
<proteinExistence type="predicted"/>
<dbReference type="PANTHER" id="PTHR33383">
    <property type="entry name" value="MEMBRANE PROTEIN INSERTION EFFICIENCY FACTOR-RELATED"/>
    <property type="match status" value="1"/>
</dbReference>
<dbReference type="NCBIfam" id="TIGR00278">
    <property type="entry name" value="membrane protein insertion efficiency factor YidD"/>
    <property type="match status" value="1"/>
</dbReference>